<feature type="region of interest" description="Disordered" evidence="1">
    <location>
        <begin position="17"/>
        <end position="98"/>
    </location>
</feature>
<dbReference type="AlphaFoldDB" id="A0A6N9UGD7"/>
<gene>
    <name evidence="2" type="ORF">G3I46_09360</name>
</gene>
<evidence type="ECO:0000313" key="3">
    <source>
        <dbReference type="Proteomes" id="UP000469545"/>
    </source>
</evidence>
<name>A0A6N9UGD7_9ACTN</name>
<dbReference type="Proteomes" id="UP000469545">
    <property type="component" value="Unassembled WGS sequence"/>
</dbReference>
<reference evidence="2 3" key="1">
    <citation type="submission" date="2020-01" db="EMBL/GenBank/DDBJ databases">
        <title>Insect and environment-associated Actinomycetes.</title>
        <authorList>
            <person name="Currrie C."/>
            <person name="Chevrette M."/>
            <person name="Carlson C."/>
            <person name="Stubbendieck R."/>
            <person name="Wendt-Pienkowski E."/>
        </authorList>
    </citation>
    <scope>NUCLEOTIDE SEQUENCE [LARGE SCALE GENOMIC DNA]</scope>
    <source>
        <strain evidence="2 3">SID14172</strain>
    </source>
</reference>
<organism evidence="2 3">
    <name type="scientific">Streptomyces coelicoflavus</name>
    <dbReference type="NCBI Taxonomy" id="285562"/>
    <lineage>
        <taxon>Bacteria</taxon>
        <taxon>Bacillati</taxon>
        <taxon>Actinomycetota</taxon>
        <taxon>Actinomycetes</taxon>
        <taxon>Kitasatosporales</taxon>
        <taxon>Streptomycetaceae</taxon>
        <taxon>Streptomyces</taxon>
    </lineage>
</organism>
<comment type="caution">
    <text evidence="2">The sequence shown here is derived from an EMBL/GenBank/DDBJ whole genome shotgun (WGS) entry which is preliminary data.</text>
</comment>
<feature type="compositionally biased region" description="Basic and acidic residues" evidence="1">
    <location>
        <begin position="37"/>
        <end position="58"/>
    </location>
</feature>
<proteinExistence type="predicted"/>
<evidence type="ECO:0000313" key="2">
    <source>
        <dbReference type="EMBL" id="NEB16724.1"/>
    </source>
</evidence>
<evidence type="ECO:0000256" key="1">
    <source>
        <dbReference type="SAM" id="MobiDB-lite"/>
    </source>
</evidence>
<feature type="compositionally biased region" description="Basic residues" evidence="1">
    <location>
        <begin position="59"/>
        <end position="71"/>
    </location>
</feature>
<accession>A0A6N9UGD7</accession>
<sequence>MAEPRFTDPGLTAIWDFLRPSPSPAPAADLARAPHRRTPDAQEIAAREGLDLGPELRHAPRRRRQPSKTHPRLAPPAAGTSGSPTRQPGPATTRAVERSRVMRRIAQFAPGLRHHQLRERTTAWDALQLTPPELETWMRALGVDGAATVRACRAFGIGPAALDVVLGGRQVRRRLREGMTVTALLALAAERGIHLRRR</sequence>
<keyword evidence="3" id="KW-1185">Reference proteome</keyword>
<protein>
    <submittedName>
        <fullName evidence="2">Uncharacterized protein</fullName>
    </submittedName>
</protein>
<dbReference type="EMBL" id="JAAGMB010000202">
    <property type="protein sequence ID" value="NEB16724.1"/>
    <property type="molecule type" value="Genomic_DNA"/>
</dbReference>